<dbReference type="SUPFAM" id="SSF160532">
    <property type="entry name" value="Ava3019-like"/>
    <property type="match status" value="1"/>
</dbReference>
<name>Q31M23_SYNE7</name>
<gene>
    <name evidence="1" type="ordered locus">Synpcc7942_1866</name>
</gene>
<dbReference type="EMBL" id="CP000100">
    <property type="protein sequence ID" value="ABB57896.1"/>
    <property type="molecule type" value="Genomic_DNA"/>
</dbReference>
<keyword evidence="2" id="KW-1185">Reference proteome</keyword>
<evidence type="ECO:0000313" key="1">
    <source>
        <dbReference type="EMBL" id="ABB57896.1"/>
    </source>
</evidence>
<evidence type="ECO:0008006" key="3">
    <source>
        <dbReference type="Google" id="ProtNLM"/>
    </source>
</evidence>
<dbReference type="HOGENOM" id="CLU_144856_0_0_3"/>
<dbReference type="AlphaFoldDB" id="Q31M23"/>
<reference evidence="2" key="1">
    <citation type="submission" date="2005-08" db="EMBL/GenBank/DDBJ databases">
        <title>Complete sequence of chromosome 1 of Synechococcus elongatus PCC 7942.</title>
        <authorList>
            <consortium name="US DOE Joint Genome Institute"/>
            <person name="Copeland A."/>
            <person name="Lucas S."/>
            <person name="Lapidus A."/>
            <person name="Barry K."/>
            <person name="Detter J.C."/>
            <person name="Glavina T."/>
            <person name="Hammon N."/>
            <person name="Israni S."/>
            <person name="Pitluck S."/>
            <person name="Schmutz J."/>
            <person name="Larimer F."/>
            <person name="Land M."/>
            <person name="Kyrpides N."/>
            <person name="Lykidis A."/>
            <person name="Richardson P."/>
        </authorList>
    </citation>
    <scope>NUCLEOTIDE SEQUENCE [LARGE SCALE GENOMIC DNA]</scope>
    <source>
        <strain evidence="2">ATCC 33912 / PCC 7942 / FACHB-805</strain>
    </source>
</reference>
<dbReference type="KEGG" id="syf:Synpcc7942_1866"/>
<protein>
    <recommendedName>
        <fullName evidence="3">DUF1824 domain-containing protein</fullName>
    </recommendedName>
</protein>
<dbReference type="GeneID" id="72430738"/>
<dbReference type="Pfam" id="PF08854">
    <property type="entry name" value="DUF1824"/>
    <property type="match status" value="1"/>
</dbReference>
<dbReference type="Gene3D" id="3.30.360.10">
    <property type="entry name" value="Dihydrodipicolinate Reductase, domain 2"/>
    <property type="match status" value="1"/>
</dbReference>
<dbReference type="PaxDb" id="1140-Synpcc7942_1866"/>
<proteinExistence type="predicted"/>
<accession>Q31M23</accession>
<dbReference type="InterPro" id="IPR014953">
    <property type="entry name" value="DUF1824"/>
</dbReference>
<dbReference type="RefSeq" id="WP_011378225.1">
    <property type="nucleotide sequence ID" value="NC_007604.1"/>
</dbReference>
<organism evidence="1 2">
    <name type="scientific">Synechococcus elongatus (strain ATCC 33912 / PCC 7942 / FACHB-805)</name>
    <name type="common">Anacystis nidulans R2</name>
    <dbReference type="NCBI Taxonomy" id="1140"/>
    <lineage>
        <taxon>Bacteria</taxon>
        <taxon>Bacillati</taxon>
        <taxon>Cyanobacteriota</taxon>
        <taxon>Cyanophyceae</taxon>
        <taxon>Synechococcales</taxon>
        <taxon>Synechococcaceae</taxon>
        <taxon>Synechococcus</taxon>
    </lineage>
</organism>
<dbReference type="eggNOG" id="ENOG5032C3G">
    <property type="taxonomic scope" value="Bacteria"/>
</dbReference>
<sequence length="136" mass="14737">MSEDWTLAEQRLQQYRCQTEDLQLSPEAVQQLRSDLHTLVTAADFLTLGICAETSAIAQAALAEYWAALQQPALEPTDLPAIAEPCFLKANGRSGRLLLDTYEGAYRGVLITVHSDLAAGPSGTYGHFPLDLFAAA</sequence>
<dbReference type="STRING" id="1140.Synpcc7942_1866"/>
<dbReference type="BioCyc" id="SYNEL:SYNPCC7942_1866-MONOMER"/>
<evidence type="ECO:0000313" key="2">
    <source>
        <dbReference type="Proteomes" id="UP000889800"/>
    </source>
</evidence>
<dbReference type="Proteomes" id="UP000889800">
    <property type="component" value="Chromosome"/>
</dbReference>